<feature type="compositionally biased region" description="Low complexity" evidence="14">
    <location>
        <begin position="733"/>
        <end position="762"/>
    </location>
</feature>
<feature type="compositionally biased region" description="Low complexity" evidence="14">
    <location>
        <begin position="684"/>
        <end position="695"/>
    </location>
</feature>
<keyword evidence="19" id="KW-1185">Reference proteome</keyword>
<dbReference type="PANTHER" id="PTHR32282:SF34">
    <property type="entry name" value="PENICILLIN-BINDING PROTEIN 1A"/>
    <property type="match status" value="1"/>
</dbReference>
<feature type="compositionally biased region" description="Basic and acidic residues" evidence="14">
    <location>
        <begin position="699"/>
        <end position="718"/>
    </location>
</feature>
<keyword evidence="4" id="KW-0645">Protease</keyword>
<dbReference type="InterPro" id="IPR001460">
    <property type="entry name" value="PCN-bd_Tpept"/>
</dbReference>
<feature type="compositionally biased region" description="Polar residues" evidence="14">
    <location>
        <begin position="1"/>
        <end position="12"/>
    </location>
</feature>
<comment type="catalytic activity">
    <reaction evidence="12">
        <text>Preferential cleavage: (Ac)2-L-Lys-D-Ala-|-D-Ala. Also transpeptidation of peptidyl-alanyl moieties that are N-acyl substituents of D-alanine.</text>
        <dbReference type="EC" id="3.4.16.4"/>
    </reaction>
</comment>
<comment type="catalytic activity">
    <reaction evidence="13">
        <text>[GlcNAc-(1-&gt;4)-Mur2Ac(oyl-L-Ala-gamma-D-Glu-L-Lys-D-Ala-D-Ala)](n)-di-trans,octa-cis-undecaprenyl diphosphate + beta-D-GlcNAc-(1-&gt;4)-Mur2Ac(oyl-L-Ala-gamma-D-Glu-L-Lys-D-Ala-D-Ala)-di-trans,octa-cis-undecaprenyl diphosphate = [GlcNAc-(1-&gt;4)-Mur2Ac(oyl-L-Ala-gamma-D-Glu-L-Lys-D-Ala-D-Ala)](n+1)-di-trans,octa-cis-undecaprenyl diphosphate + di-trans,octa-cis-undecaprenyl diphosphate + H(+)</text>
        <dbReference type="Rhea" id="RHEA:23708"/>
        <dbReference type="Rhea" id="RHEA-COMP:9602"/>
        <dbReference type="Rhea" id="RHEA-COMP:9603"/>
        <dbReference type="ChEBI" id="CHEBI:15378"/>
        <dbReference type="ChEBI" id="CHEBI:58405"/>
        <dbReference type="ChEBI" id="CHEBI:60033"/>
        <dbReference type="ChEBI" id="CHEBI:78435"/>
        <dbReference type="EC" id="2.4.99.28"/>
    </reaction>
</comment>
<accession>A0A087BAV3</accession>
<dbReference type="InterPro" id="IPR012338">
    <property type="entry name" value="Beta-lactam/transpept-like"/>
</dbReference>
<evidence type="ECO:0000313" key="19">
    <source>
        <dbReference type="Proteomes" id="UP000029052"/>
    </source>
</evidence>
<comment type="similarity">
    <text evidence="2">In the N-terminal section; belongs to the glycosyltransferase 51 family.</text>
</comment>
<feature type="region of interest" description="Disordered" evidence="14">
    <location>
        <begin position="661"/>
        <end position="795"/>
    </location>
</feature>
<keyword evidence="10" id="KW-0511">Multifunctional enzyme</keyword>
<sequence>MVSKTRTASSHPNGDGPKSSRSTGTPAANIDGQHISENSPKTPKNNKPKKKHKGLWWKILLGVIGAILVIGGATFAYLYATTKIPNPEDTALASKTTVYYSDGTTKIGSFAEENREIINCSTLPNYVGDAIVSSEDRSFYTNKGIDLGGIARALWNNITTGSRQGGSTLTQQYAERYYLGETTSYLGKLHEAVLAIKLAHTQDKSTILCNYMNTVYFGNGAYGIQAAAQTYYGVDAKDLTVDQAATLAGIIPAPSTWNPYDNPKQAESRYDRVIRIMKEDGYITAKQAQDAKYPEPIPLKTFNDFAGPNGYLLTTVENELVGNKAFTKEELETGGYKIITTLDKSMQSQMQAVGDERPAGMPESIQVGGIATDPRDGSVKAMYGGSDFLAHQLNNSTQATFQPGSTMKPFGLLGAAQDDVSFNTLFNGNSGLEFETTPGVYADVPNALNMSYGNINLYTATAKSVNTVFMNVNEHLTPEKYAKIVKEAGITSKINPDTLYNILGINSITAWDLAQGHSTIAGDGVKHTLHVVATVSKDKDTLYKAKDDATRVFDANDCALVQKAMLGTTSAGGTAPTLQYEIGRPIAGKSGTANDETAASFVGYVPQLLNVWAIWNPGEDGSAQQVPAFDGWGVSSTGYPSHLCAEFMRQALEGQEVLPFPTAEDTGKIGGPEGNWGIGGGSSAATQQQAVPQTTENNNDSKDKESTTTGDGDKKETEQQTQPAPQPSPTTPVTPTQEPTTPAVPSQEPSTGPTTPSTEPTTPGGGTGQNPGQNPGQGGTTGGTTPQTDQKGAGE</sequence>
<protein>
    <submittedName>
        <fullName evidence="18">Bifunctional protein transglycosylase/transpeptidase</fullName>
        <ecNumber evidence="18">2.4.1.129</ecNumber>
    </submittedName>
</protein>
<dbReference type="InterPro" id="IPR036950">
    <property type="entry name" value="PBP_transglycosylase"/>
</dbReference>
<keyword evidence="9" id="KW-0573">Peptidoglycan synthesis</keyword>
<dbReference type="Gene3D" id="1.10.3810.10">
    <property type="entry name" value="Biosynthetic peptidoglycan transglycosylase-like"/>
    <property type="match status" value="1"/>
</dbReference>
<name>A0A087BAV3_9BIFI</name>
<keyword evidence="7" id="KW-0378">Hydrolase</keyword>
<evidence type="ECO:0000256" key="9">
    <source>
        <dbReference type="ARBA" id="ARBA00022984"/>
    </source>
</evidence>
<dbReference type="InterPro" id="IPR050396">
    <property type="entry name" value="Glycosyltr_51/Transpeptidase"/>
</dbReference>
<dbReference type="EC" id="2.4.1.129" evidence="18"/>
<comment type="caution">
    <text evidence="18">The sequence shown here is derived from an EMBL/GenBank/DDBJ whole genome shotgun (WGS) entry which is preliminary data.</text>
</comment>
<dbReference type="GO" id="GO:0009252">
    <property type="term" value="P:peptidoglycan biosynthetic process"/>
    <property type="evidence" value="ECO:0007669"/>
    <property type="project" value="UniProtKB-KW"/>
</dbReference>
<feature type="domain" description="Penicillin-binding protein transpeptidase" evidence="16">
    <location>
        <begin position="370"/>
        <end position="614"/>
    </location>
</feature>
<dbReference type="GO" id="GO:0009002">
    <property type="term" value="F:serine-type D-Ala-D-Ala carboxypeptidase activity"/>
    <property type="evidence" value="ECO:0007669"/>
    <property type="project" value="UniProtKB-EC"/>
</dbReference>
<keyword evidence="15" id="KW-1133">Transmembrane helix</keyword>
<evidence type="ECO:0000256" key="6">
    <source>
        <dbReference type="ARBA" id="ARBA00022679"/>
    </source>
</evidence>
<evidence type="ECO:0000313" key="18">
    <source>
        <dbReference type="EMBL" id="KFI68153.1"/>
    </source>
</evidence>
<dbReference type="EMBL" id="JGZB01000004">
    <property type="protein sequence ID" value="KFI68153.1"/>
    <property type="molecule type" value="Genomic_DNA"/>
</dbReference>
<dbReference type="GO" id="GO:0071555">
    <property type="term" value="P:cell wall organization"/>
    <property type="evidence" value="ECO:0007669"/>
    <property type="project" value="UniProtKB-KW"/>
</dbReference>
<dbReference type="Proteomes" id="UP000029052">
    <property type="component" value="Unassembled WGS sequence"/>
</dbReference>
<dbReference type="Pfam" id="PF00905">
    <property type="entry name" value="Transpeptidase"/>
    <property type="match status" value="1"/>
</dbReference>
<evidence type="ECO:0000256" key="8">
    <source>
        <dbReference type="ARBA" id="ARBA00022960"/>
    </source>
</evidence>
<keyword evidence="6 18" id="KW-0808">Transferase</keyword>
<dbReference type="InterPro" id="IPR001264">
    <property type="entry name" value="Glyco_trans_51"/>
</dbReference>
<dbReference type="GO" id="GO:0008658">
    <property type="term" value="F:penicillin binding"/>
    <property type="evidence" value="ECO:0007669"/>
    <property type="project" value="InterPro"/>
</dbReference>
<evidence type="ECO:0000259" key="16">
    <source>
        <dbReference type="Pfam" id="PF00905"/>
    </source>
</evidence>
<evidence type="ECO:0000256" key="4">
    <source>
        <dbReference type="ARBA" id="ARBA00022670"/>
    </source>
</evidence>
<feature type="domain" description="Glycosyl transferase family 51" evidence="17">
    <location>
        <begin position="107"/>
        <end position="277"/>
    </location>
</feature>
<evidence type="ECO:0000256" key="15">
    <source>
        <dbReference type="SAM" id="Phobius"/>
    </source>
</evidence>
<dbReference type="GO" id="GO:0006508">
    <property type="term" value="P:proteolysis"/>
    <property type="evidence" value="ECO:0007669"/>
    <property type="project" value="UniProtKB-KW"/>
</dbReference>
<dbReference type="Gene3D" id="3.40.710.10">
    <property type="entry name" value="DD-peptidase/beta-lactamase superfamily"/>
    <property type="match status" value="1"/>
</dbReference>
<dbReference type="AlphaFoldDB" id="A0A087BAV3"/>
<gene>
    <name evidence="18" type="ORF">BMAGN_0101</name>
</gene>
<dbReference type="PANTHER" id="PTHR32282">
    <property type="entry name" value="BINDING PROTEIN TRANSPEPTIDASE, PUTATIVE-RELATED"/>
    <property type="match status" value="1"/>
</dbReference>
<feature type="compositionally biased region" description="Gly residues" evidence="14">
    <location>
        <begin position="763"/>
        <end position="782"/>
    </location>
</feature>
<evidence type="ECO:0000256" key="12">
    <source>
        <dbReference type="ARBA" id="ARBA00034000"/>
    </source>
</evidence>
<dbReference type="Pfam" id="PF00912">
    <property type="entry name" value="Transgly"/>
    <property type="match status" value="1"/>
</dbReference>
<keyword evidence="8" id="KW-0133">Cell shape</keyword>
<keyword evidence="5 18" id="KW-0328">Glycosyltransferase</keyword>
<evidence type="ECO:0000256" key="2">
    <source>
        <dbReference type="ARBA" id="ARBA00007739"/>
    </source>
</evidence>
<dbReference type="SUPFAM" id="SSF53955">
    <property type="entry name" value="Lysozyme-like"/>
    <property type="match status" value="1"/>
</dbReference>
<evidence type="ECO:0000256" key="3">
    <source>
        <dbReference type="ARBA" id="ARBA00022645"/>
    </source>
</evidence>
<evidence type="ECO:0000256" key="10">
    <source>
        <dbReference type="ARBA" id="ARBA00023268"/>
    </source>
</evidence>
<comment type="similarity">
    <text evidence="1">In the C-terminal section; belongs to the transpeptidase family.</text>
</comment>
<keyword evidence="15" id="KW-0472">Membrane</keyword>
<dbReference type="RefSeq" id="WP_081640893.1">
    <property type="nucleotide sequence ID" value="NZ_JGZB01000004.1"/>
</dbReference>
<dbReference type="eggNOG" id="COG0744">
    <property type="taxonomic scope" value="Bacteria"/>
</dbReference>
<dbReference type="STRING" id="1692.BMAGN_0101"/>
<feature type="compositionally biased region" description="Gly residues" evidence="14">
    <location>
        <begin position="668"/>
        <end position="682"/>
    </location>
</feature>
<evidence type="ECO:0000256" key="5">
    <source>
        <dbReference type="ARBA" id="ARBA00022676"/>
    </source>
</evidence>
<evidence type="ECO:0000256" key="13">
    <source>
        <dbReference type="ARBA" id="ARBA00049902"/>
    </source>
</evidence>
<dbReference type="SUPFAM" id="SSF56601">
    <property type="entry name" value="beta-lactamase/transpeptidase-like"/>
    <property type="match status" value="1"/>
</dbReference>
<keyword evidence="3" id="KW-0121">Carboxypeptidase</keyword>
<proteinExistence type="inferred from homology"/>
<organism evidence="18 19">
    <name type="scientific">Bifidobacterium magnum</name>
    <dbReference type="NCBI Taxonomy" id="1692"/>
    <lineage>
        <taxon>Bacteria</taxon>
        <taxon>Bacillati</taxon>
        <taxon>Actinomycetota</taxon>
        <taxon>Actinomycetes</taxon>
        <taxon>Bifidobacteriales</taxon>
        <taxon>Bifidobacteriaceae</taxon>
        <taxon>Bifidobacterium</taxon>
    </lineage>
</organism>
<feature type="transmembrane region" description="Helical" evidence="15">
    <location>
        <begin position="55"/>
        <end position="80"/>
    </location>
</feature>
<dbReference type="GO" id="GO:0008955">
    <property type="term" value="F:peptidoglycan glycosyltransferase activity"/>
    <property type="evidence" value="ECO:0007669"/>
    <property type="project" value="UniProtKB-EC"/>
</dbReference>
<keyword evidence="15" id="KW-0812">Transmembrane</keyword>
<evidence type="ECO:0000259" key="17">
    <source>
        <dbReference type="Pfam" id="PF00912"/>
    </source>
</evidence>
<evidence type="ECO:0000256" key="14">
    <source>
        <dbReference type="SAM" id="MobiDB-lite"/>
    </source>
</evidence>
<keyword evidence="11" id="KW-0961">Cell wall biogenesis/degradation</keyword>
<dbReference type="GO" id="GO:0030288">
    <property type="term" value="C:outer membrane-bounded periplasmic space"/>
    <property type="evidence" value="ECO:0007669"/>
    <property type="project" value="TreeGrafter"/>
</dbReference>
<reference evidence="18 19" key="1">
    <citation type="submission" date="2014-03" db="EMBL/GenBank/DDBJ databases">
        <title>Genomics of Bifidobacteria.</title>
        <authorList>
            <person name="Ventura M."/>
            <person name="Milani C."/>
            <person name="Lugli G.A."/>
        </authorList>
    </citation>
    <scope>NUCLEOTIDE SEQUENCE [LARGE SCALE GENOMIC DNA]</scope>
    <source>
        <strain evidence="18 19">LMG 11591</strain>
    </source>
</reference>
<dbReference type="GO" id="GO:0008360">
    <property type="term" value="P:regulation of cell shape"/>
    <property type="evidence" value="ECO:0007669"/>
    <property type="project" value="UniProtKB-KW"/>
</dbReference>
<dbReference type="InterPro" id="IPR023346">
    <property type="entry name" value="Lysozyme-like_dom_sf"/>
</dbReference>
<evidence type="ECO:0000256" key="7">
    <source>
        <dbReference type="ARBA" id="ARBA00022801"/>
    </source>
</evidence>
<evidence type="ECO:0000256" key="11">
    <source>
        <dbReference type="ARBA" id="ARBA00023316"/>
    </source>
</evidence>
<feature type="region of interest" description="Disordered" evidence="14">
    <location>
        <begin position="1"/>
        <end position="50"/>
    </location>
</feature>
<dbReference type="FunFam" id="1.10.3810.10:FF:000001">
    <property type="entry name" value="Penicillin-binding protein 1A"/>
    <property type="match status" value="1"/>
</dbReference>
<evidence type="ECO:0000256" key="1">
    <source>
        <dbReference type="ARBA" id="ARBA00007090"/>
    </source>
</evidence>